<dbReference type="WBParaSite" id="PDA_v2.g4824.t1">
    <property type="protein sequence ID" value="PDA_v2.g4824.t1"/>
    <property type="gene ID" value="PDA_v2.g4824"/>
</dbReference>
<protein>
    <submittedName>
        <fullName evidence="3">Uncharacterized protein</fullName>
    </submittedName>
</protein>
<evidence type="ECO:0000313" key="3">
    <source>
        <dbReference type="WBParaSite" id="PDA_v2.g4824.t1"/>
    </source>
</evidence>
<evidence type="ECO:0000313" key="2">
    <source>
        <dbReference type="Proteomes" id="UP000887578"/>
    </source>
</evidence>
<evidence type="ECO:0000256" key="1">
    <source>
        <dbReference type="SAM" id="MobiDB-lite"/>
    </source>
</evidence>
<dbReference type="Gene3D" id="1.25.40.710">
    <property type="match status" value="1"/>
</dbReference>
<feature type="region of interest" description="Disordered" evidence="1">
    <location>
        <begin position="1"/>
        <end position="21"/>
    </location>
</feature>
<dbReference type="Proteomes" id="UP000887578">
    <property type="component" value="Unplaced"/>
</dbReference>
<keyword evidence="2" id="KW-1185">Reference proteome</keyword>
<proteinExistence type="predicted"/>
<dbReference type="InterPro" id="IPR046939">
    <property type="entry name" value="TPPII_C_sf"/>
</dbReference>
<reference evidence="3" key="1">
    <citation type="submission" date="2022-11" db="UniProtKB">
        <authorList>
            <consortium name="WormBaseParasite"/>
        </authorList>
    </citation>
    <scope>IDENTIFICATION</scope>
</reference>
<organism evidence="2 3">
    <name type="scientific">Panagrolaimus davidi</name>
    <dbReference type="NCBI Taxonomy" id="227884"/>
    <lineage>
        <taxon>Eukaryota</taxon>
        <taxon>Metazoa</taxon>
        <taxon>Ecdysozoa</taxon>
        <taxon>Nematoda</taxon>
        <taxon>Chromadorea</taxon>
        <taxon>Rhabditida</taxon>
        <taxon>Tylenchina</taxon>
        <taxon>Panagrolaimomorpha</taxon>
        <taxon>Panagrolaimoidea</taxon>
        <taxon>Panagrolaimidae</taxon>
        <taxon>Panagrolaimus</taxon>
    </lineage>
</organism>
<name>A0A914QM92_9BILA</name>
<dbReference type="AlphaFoldDB" id="A0A914QM92"/>
<accession>A0A914QM92</accession>
<sequence>MKKNDEKDSSSKNDDETKSVTEEEIEKVYRNYMLFADSSTENAKVIQAKYAIAHERFGTALLKLKEIITDKTTNSDFLSTEKVVIELLEKLGWNHLVEEVQKAILIKHQKFYRLF</sequence>